<dbReference type="GO" id="GO:0043565">
    <property type="term" value="F:sequence-specific DNA binding"/>
    <property type="evidence" value="ECO:0007669"/>
    <property type="project" value="TreeGrafter"/>
</dbReference>
<feature type="domain" description="C2H2-type" evidence="7">
    <location>
        <begin position="258"/>
        <end position="285"/>
    </location>
</feature>
<reference evidence="8" key="1">
    <citation type="journal article" date="2017" name="Parasit. Vectors">
        <title>Sialotranscriptomics of Rhipicephalus zambeziensis reveals intricate expression profiles of secretory proteins and suggests tight temporal transcriptional regulation during blood-feeding.</title>
        <authorList>
            <person name="de Castro M.H."/>
            <person name="de Klerk D."/>
            <person name="Pienaar R."/>
            <person name="Rees D.J.G."/>
            <person name="Mans B.J."/>
        </authorList>
    </citation>
    <scope>NUCLEOTIDE SEQUENCE</scope>
    <source>
        <tissue evidence="8">Salivary glands</tissue>
    </source>
</reference>
<feature type="domain" description="C2H2-type" evidence="7">
    <location>
        <begin position="197"/>
        <end position="231"/>
    </location>
</feature>
<keyword evidence="4" id="KW-0862">Zinc</keyword>
<proteinExistence type="predicted"/>
<sequence>MVSAWRQSEEVHHFYHASSPLKVPLPSKAEPPLVTFLNNSAIAIQTLLHSNETQQSQAEGIQQPASSSGRKLPDTAAFSSGQARHLGTPRTAVESAKCWKSGSRLEEARRVPFACTNCLAAFGEVDTLASHIEVCPWPTPYLCRLCSHPCPNRGALRDHNRTVHVRNDNTCEFCLGRHRRRGNAMLHVMQHVRVLQFMCNMCLVAFKAKNLLADHVRRFHRRSIVHTVASPKAARGQSVALAENAQAQQNEPAVEHPFKCDVCCAVFDNESSLQEHVLHHEDESLLMPEAGLSCSQQPRVEEV</sequence>
<organism evidence="8">
    <name type="scientific">Rhipicephalus zambeziensis</name>
    <dbReference type="NCBI Taxonomy" id="60191"/>
    <lineage>
        <taxon>Eukaryota</taxon>
        <taxon>Metazoa</taxon>
        <taxon>Ecdysozoa</taxon>
        <taxon>Arthropoda</taxon>
        <taxon>Chelicerata</taxon>
        <taxon>Arachnida</taxon>
        <taxon>Acari</taxon>
        <taxon>Parasitiformes</taxon>
        <taxon>Ixodida</taxon>
        <taxon>Ixodoidea</taxon>
        <taxon>Ixodidae</taxon>
        <taxon>Rhipicephalinae</taxon>
        <taxon>Rhipicephalus</taxon>
        <taxon>Rhipicephalus</taxon>
    </lineage>
</organism>
<evidence type="ECO:0000256" key="2">
    <source>
        <dbReference type="ARBA" id="ARBA00022737"/>
    </source>
</evidence>
<dbReference type="Gene3D" id="3.30.160.60">
    <property type="entry name" value="Classic Zinc Finger"/>
    <property type="match status" value="3"/>
</dbReference>
<feature type="region of interest" description="Disordered" evidence="6">
    <location>
        <begin position="53"/>
        <end position="88"/>
    </location>
</feature>
<dbReference type="GO" id="GO:0008270">
    <property type="term" value="F:zinc ion binding"/>
    <property type="evidence" value="ECO:0007669"/>
    <property type="project" value="UniProtKB-KW"/>
</dbReference>
<dbReference type="AlphaFoldDB" id="A0A224YS51"/>
<keyword evidence="3 5" id="KW-0863">Zinc-finger</keyword>
<evidence type="ECO:0000256" key="4">
    <source>
        <dbReference type="ARBA" id="ARBA00022833"/>
    </source>
</evidence>
<dbReference type="InterPro" id="IPR013087">
    <property type="entry name" value="Znf_C2H2_type"/>
</dbReference>
<evidence type="ECO:0000256" key="3">
    <source>
        <dbReference type="ARBA" id="ARBA00022771"/>
    </source>
</evidence>
<name>A0A224YS51_9ACAR</name>
<dbReference type="SUPFAM" id="SSF57667">
    <property type="entry name" value="beta-beta-alpha zinc fingers"/>
    <property type="match status" value="1"/>
</dbReference>
<dbReference type="EMBL" id="GFPF01009291">
    <property type="protein sequence ID" value="MAA20437.1"/>
    <property type="molecule type" value="Transcribed_RNA"/>
</dbReference>
<evidence type="ECO:0000256" key="6">
    <source>
        <dbReference type="SAM" id="MobiDB-lite"/>
    </source>
</evidence>
<dbReference type="GO" id="GO:0000981">
    <property type="term" value="F:DNA-binding transcription factor activity, RNA polymerase II-specific"/>
    <property type="evidence" value="ECO:0007669"/>
    <property type="project" value="TreeGrafter"/>
</dbReference>
<dbReference type="PANTHER" id="PTHR24408:SF58">
    <property type="entry name" value="TRANSCRIPTION FACTOR (TFIIIA), PUTATIVE (AFU_ORTHOLOGUE AFUA_1G05150)-RELATED"/>
    <property type="match status" value="1"/>
</dbReference>
<dbReference type="PANTHER" id="PTHR24408">
    <property type="entry name" value="ZINC FINGER PROTEIN"/>
    <property type="match status" value="1"/>
</dbReference>
<evidence type="ECO:0000256" key="1">
    <source>
        <dbReference type="ARBA" id="ARBA00022723"/>
    </source>
</evidence>
<dbReference type="SMART" id="SM00355">
    <property type="entry name" value="ZnF_C2H2"/>
    <property type="match status" value="4"/>
</dbReference>
<evidence type="ECO:0000313" key="8">
    <source>
        <dbReference type="EMBL" id="MAA20437.1"/>
    </source>
</evidence>
<keyword evidence="2" id="KW-0677">Repeat</keyword>
<dbReference type="PROSITE" id="PS50157">
    <property type="entry name" value="ZINC_FINGER_C2H2_2"/>
    <property type="match status" value="2"/>
</dbReference>
<protein>
    <submittedName>
        <fullName evidence="8">KRAB domain-containing zinc finger protein</fullName>
    </submittedName>
</protein>
<keyword evidence="1" id="KW-0479">Metal-binding</keyword>
<dbReference type="InterPro" id="IPR036236">
    <property type="entry name" value="Znf_C2H2_sf"/>
</dbReference>
<accession>A0A224YS51</accession>
<dbReference type="PROSITE" id="PS00028">
    <property type="entry name" value="ZINC_FINGER_C2H2_1"/>
    <property type="match status" value="3"/>
</dbReference>
<feature type="compositionally biased region" description="Polar residues" evidence="6">
    <location>
        <begin position="53"/>
        <end position="69"/>
    </location>
</feature>
<evidence type="ECO:0000256" key="5">
    <source>
        <dbReference type="PROSITE-ProRule" id="PRU00042"/>
    </source>
</evidence>
<dbReference type="GO" id="GO:0005634">
    <property type="term" value="C:nucleus"/>
    <property type="evidence" value="ECO:0007669"/>
    <property type="project" value="TreeGrafter"/>
</dbReference>
<evidence type="ECO:0000259" key="7">
    <source>
        <dbReference type="PROSITE" id="PS50157"/>
    </source>
</evidence>